<dbReference type="AlphaFoldDB" id="A0A0R3QBY5"/>
<evidence type="ECO:0000256" key="3">
    <source>
        <dbReference type="SAM" id="MobiDB-lite"/>
    </source>
</evidence>
<dbReference type="GO" id="GO:0005634">
    <property type="term" value="C:nucleus"/>
    <property type="evidence" value="ECO:0007669"/>
    <property type="project" value="UniProtKB-SubCell"/>
</dbReference>
<dbReference type="InterPro" id="IPR006594">
    <property type="entry name" value="LisH"/>
</dbReference>
<evidence type="ECO:0000313" key="4">
    <source>
        <dbReference type="EMBL" id="VDO14156.1"/>
    </source>
</evidence>
<evidence type="ECO:0000313" key="6">
    <source>
        <dbReference type="WBParaSite" id="BTMF_0000386301-mRNA-1"/>
    </source>
</evidence>
<dbReference type="WBParaSite" id="BTMF_0000386301-mRNA-1">
    <property type="protein sequence ID" value="BTMF_0000386301-mRNA-1"/>
    <property type="gene ID" value="BTMF_0000386301"/>
</dbReference>
<dbReference type="Proteomes" id="UP000280834">
    <property type="component" value="Unassembled WGS sequence"/>
</dbReference>
<dbReference type="EMBL" id="UZAG01002798">
    <property type="protein sequence ID" value="VDO14156.1"/>
    <property type="molecule type" value="Genomic_DNA"/>
</dbReference>
<dbReference type="PANTHER" id="PTHR12610:SF12">
    <property type="entry name" value="SEQUENCE-SPECIFIC SINGLE-STRANDED DNA-BINDING PROTEIN, ISOFORM D"/>
    <property type="match status" value="1"/>
</dbReference>
<gene>
    <name evidence="4" type="ORF">BTMF_LOCUS3167</name>
</gene>
<proteinExistence type="predicted"/>
<keyword evidence="2" id="KW-0539">Nucleus</keyword>
<reference evidence="4 5" key="2">
    <citation type="submission" date="2018-11" db="EMBL/GenBank/DDBJ databases">
        <authorList>
            <consortium name="Pathogen Informatics"/>
        </authorList>
    </citation>
    <scope>NUCLEOTIDE SEQUENCE [LARGE SCALE GENOMIC DNA]</scope>
</reference>
<organism evidence="6">
    <name type="scientific">Brugia timori</name>
    <dbReference type="NCBI Taxonomy" id="42155"/>
    <lineage>
        <taxon>Eukaryota</taxon>
        <taxon>Metazoa</taxon>
        <taxon>Ecdysozoa</taxon>
        <taxon>Nematoda</taxon>
        <taxon>Chromadorea</taxon>
        <taxon>Rhabditida</taxon>
        <taxon>Spirurina</taxon>
        <taxon>Spiruromorpha</taxon>
        <taxon>Filarioidea</taxon>
        <taxon>Onchocercidae</taxon>
        <taxon>Brugia</taxon>
    </lineage>
</organism>
<evidence type="ECO:0000313" key="5">
    <source>
        <dbReference type="Proteomes" id="UP000280834"/>
    </source>
</evidence>
<evidence type="ECO:0000256" key="1">
    <source>
        <dbReference type="ARBA" id="ARBA00004123"/>
    </source>
</evidence>
<evidence type="ECO:0000256" key="2">
    <source>
        <dbReference type="ARBA" id="ARBA00023242"/>
    </source>
</evidence>
<dbReference type="PANTHER" id="PTHR12610">
    <property type="entry name" value="SINGLE STRANDED DNA BINDING PROTEIN"/>
    <property type="match status" value="1"/>
</dbReference>
<name>A0A0R3QBY5_9BILA</name>
<comment type="subcellular location">
    <subcellularLocation>
        <location evidence="1">Nucleus</location>
    </subcellularLocation>
</comment>
<reference evidence="6" key="1">
    <citation type="submission" date="2017-02" db="UniProtKB">
        <authorList>
            <consortium name="WormBaseParasite"/>
        </authorList>
    </citation>
    <scope>IDENTIFICATION</scope>
</reference>
<sequence>MFAQQPKGPPSNRTQTTLTSQSEAAAKEKSCLIIKIIRLAGFVYEYLVHNGATKTAESFKGEMLSVRDCNFTKIICSLFWDLYSAAPERRDTCEASQEAKAFHEYVTFFLIFFFSCLCYRPAGTPMMNGMHGSHLFPSAAASPLGMGPGPGP</sequence>
<accession>A0A0R3QBY5</accession>
<dbReference type="STRING" id="42155.A0A0R3QBY5"/>
<feature type="region of interest" description="Disordered" evidence="3">
    <location>
        <begin position="1"/>
        <end position="21"/>
    </location>
</feature>
<keyword evidence="5" id="KW-1185">Reference proteome</keyword>
<protein>
    <submittedName>
        <fullName evidence="6">LisH domain-containing protein</fullName>
    </submittedName>
</protein>
<dbReference type="GO" id="GO:0045944">
    <property type="term" value="P:positive regulation of transcription by RNA polymerase II"/>
    <property type="evidence" value="ECO:0007669"/>
    <property type="project" value="TreeGrafter"/>
</dbReference>
<feature type="compositionally biased region" description="Polar residues" evidence="3">
    <location>
        <begin position="11"/>
        <end position="21"/>
    </location>
</feature>
<dbReference type="PROSITE" id="PS50896">
    <property type="entry name" value="LISH"/>
    <property type="match status" value="1"/>
</dbReference>